<organism evidence="1 2">
    <name type="scientific">Pseudobacter ginsenosidimutans</name>
    <dbReference type="NCBI Taxonomy" id="661488"/>
    <lineage>
        <taxon>Bacteria</taxon>
        <taxon>Pseudomonadati</taxon>
        <taxon>Bacteroidota</taxon>
        <taxon>Chitinophagia</taxon>
        <taxon>Chitinophagales</taxon>
        <taxon>Chitinophagaceae</taxon>
        <taxon>Pseudobacter</taxon>
    </lineage>
</organism>
<proteinExistence type="predicted"/>
<reference evidence="1 2" key="1">
    <citation type="submission" date="2019-02" db="EMBL/GenBank/DDBJ databases">
        <title>Genomic Encyclopedia of Type Strains, Phase IV (KMG-IV): sequencing the most valuable type-strain genomes for metagenomic binning, comparative biology and taxonomic classification.</title>
        <authorList>
            <person name="Goeker M."/>
        </authorList>
    </citation>
    <scope>NUCLEOTIDE SEQUENCE [LARGE SCALE GENOMIC DNA]</scope>
    <source>
        <strain evidence="1 2">DSM 18116</strain>
    </source>
</reference>
<accession>A0A4Q7N237</accession>
<sequence>MTLQDNKAAVRSKTVQFRVRDIIFGTMKPLFPLTLIAVLVMSQFPLATTAQEASTENVAAVTFLTPGFSYEVKTSQYQTLYASAFMNLAASFSVSSETGTESSFYFDPALALQYRFYYNFGKRVQRNRRTEKNSANFFALSGGTVLSKMRMSSSYFEESSRRPVYHVAGLWGIQRNMPGRLNMNLSAGLGYRWASSTGPLPDGGKVKENHGRLIVPFDMGLGIWLGRRE</sequence>
<dbReference type="EMBL" id="SGXA01000001">
    <property type="protein sequence ID" value="RZS74769.1"/>
    <property type="molecule type" value="Genomic_DNA"/>
</dbReference>
<comment type="caution">
    <text evidence="1">The sequence shown here is derived from an EMBL/GenBank/DDBJ whole genome shotgun (WGS) entry which is preliminary data.</text>
</comment>
<gene>
    <name evidence="1" type="ORF">EV199_0620</name>
</gene>
<dbReference type="Proteomes" id="UP000293874">
    <property type="component" value="Unassembled WGS sequence"/>
</dbReference>
<protein>
    <recommendedName>
        <fullName evidence="3">DUF3575 domain-containing protein</fullName>
    </recommendedName>
</protein>
<evidence type="ECO:0000313" key="2">
    <source>
        <dbReference type="Proteomes" id="UP000293874"/>
    </source>
</evidence>
<evidence type="ECO:0000313" key="1">
    <source>
        <dbReference type="EMBL" id="RZS74769.1"/>
    </source>
</evidence>
<keyword evidence="2" id="KW-1185">Reference proteome</keyword>
<evidence type="ECO:0008006" key="3">
    <source>
        <dbReference type="Google" id="ProtNLM"/>
    </source>
</evidence>
<dbReference type="AlphaFoldDB" id="A0A4Q7N237"/>
<name>A0A4Q7N237_9BACT</name>